<keyword evidence="2" id="KW-0732">Signal</keyword>
<dbReference type="RefSeq" id="WP_345329735.1">
    <property type="nucleotide sequence ID" value="NZ_BAABJI010000001.1"/>
</dbReference>
<gene>
    <name evidence="3" type="ORF">GCM10023313_09070</name>
</gene>
<evidence type="ECO:0008006" key="5">
    <source>
        <dbReference type="Google" id="ProtNLM"/>
    </source>
</evidence>
<keyword evidence="4" id="KW-1185">Reference proteome</keyword>
<dbReference type="Proteomes" id="UP001501436">
    <property type="component" value="Unassembled WGS sequence"/>
</dbReference>
<organism evidence="3 4">
    <name type="scientific">Mucilaginibacter defluvii</name>
    <dbReference type="NCBI Taxonomy" id="1196019"/>
    <lineage>
        <taxon>Bacteria</taxon>
        <taxon>Pseudomonadati</taxon>
        <taxon>Bacteroidota</taxon>
        <taxon>Sphingobacteriia</taxon>
        <taxon>Sphingobacteriales</taxon>
        <taxon>Sphingobacteriaceae</taxon>
        <taxon>Mucilaginibacter</taxon>
    </lineage>
</organism>
<protein>
    <recommendedName>
        <fullName evidence="5">Gas vesicle protein</fullName>
    </recommendedName>
</protein>
<comment type="caution">
    <text evidence="3">The sequence shown here is derived from an EMBL/GenBank/DDBJ whole genome shotgun (WGS) entry which is preliminary data.</text>
</comment>
<evidence type="ECO:0000256" key="1">
    <source>
        <dbReference type="SAM" id="MobiDB-lite"/>
    </source>
</evidence>
<feature type="compositionally biased region" description="Polar residues" evidence="1">
    <location>
        <begin position="109"/>
        <end position="121"/>
    </location>
</feature>
<evidence type="ECO:0000313" key="4">
    <source>
        <dbReference type="Proteomes" id="UP001501436"/>
    </source>
</evidence>
<dbReference type="Gene3D" id="1.10.287.700">
    <property type="entry name" value="Helix hairpin bin"/>
    <property type="match status" value="1"/>
</dbReference>
<dbReference type="Pfam" id="PF12732">
    <property type="entry name" value="YtxH"/>
    <property type="match status" value="1"/>
</dbReference>
<evidence type="ECO:0000256" key="2">
    <source>
        <dbReference type="SAM" id="SignalP"/>
    </source>
</evidence>
<dbReference type="PANTHER" id="PTHR35792:SF1">
    <property type="entry name" value="SLL0268 PROTEIN"/>
    <property type="match status" value="1"/>
</dbReference>
<evidence type="ECO:0000313" key="3">
    <source>
        <dbReference type="EMBL" id="GAA4908339.1"/>
    </source>
</evidence>
<accession>A0ABP9FQ60</accession>
<feature type="region of interest" description="Disordered" evidence="1">
    <location>
        <begin position="99"/>
        <end position="121"/>
    </location>
</feature>
<sequence>MKDQSKLVAALLIGAAAGAAAALLLAPDSGKATREEIADYFSDLLDSTKEKANKAASSVKEYSNDIVDRAKSKFQHAKENVSDYTDTLVDTAKAKGSEYAGEAKGTVKETANNWNNSVQNS</sequence>
<dbReference type="InterPro" id="IPR052928">
    <property type="entry name" value="Desiccation-related_membrane"/>
</dbReference>
<dbReference type="InterPro" id="IPR024623">
    <property type="entry name" value="YtxH"/>
</dbReference>
<dbReference type="PANTHER" id="PTHR35792">
    <property type="entry name" value="GENERAL STRESS PROTEIN"/>
    <property type="match status" value="1"/>
</dbReference>
<reference evidence="4" key="1">
    <citation type="journal article" date="2019" name="Int. J. Syst. Evol. Microbiol.">
        <title>The Global Catalogue of Microorganisms (GCM) 10K type strain sequencing project: providing services to taxonomists for standard genome sequencing and annotation.</title>
        <authorList>
            <consortium name="The Broad Institute Genomics Platform"/>
            <consortium name="The Broad Institute Genome Sequencing Center for Infectious Disease"/>
            <person name="Wu L."/>
            <person name="Ma J."/>
        </authorList>
    </citation>
    <scope>NUCLEOTIDE SEQUENCE [LARGE SCALE GENOMIC DNA]</scope>
    <source>
        <strain evidence="4">JCM 18283</strain>
    </source>
</reference>
<feature type="signal peptide" evidence="2">
    <location>
        <begin position="1"/>
        <end position="21"/>
    </location>
</feature>
<proteinExistence type="predicted"/>
<dbReference type="EMBL" id="BAABJI010000001">
    <property type="protein sequence ID" value="GAA4908339.1"/>
    <property type="molecule type" value="Genomic_DNA"/>
</dbReference>
<feature type="chain" id="PRO_5047477380" description="Gas vesicle protein" evidence="2">
    <location>
        <begin position="22"/>
        <end position="121"/>
    </location>
</feature>
<name>A0ABP9FQ60_9SPHI</name>